<evidence type="ECO:0000256" key="1">
    <source>
        <dbReference type="ARBA" id="ARBA00001974"/>
    </source>
</evidence>
<dbReference type="Proteomes" id="UP001152798">
    <property type="component" value="Chromosome 1"/>
</dbReference>
<organism evidence="9 10">
    <name type="scientific">Nezara viridula</name>
    <name type="common">Southern green stink bug</name>
    <name type="synonym">Cimex viridulus</name>
    <dbReference type="NCBI Taxonomy" id="85310"/>
    <lineage>
        <taxon>Eukaryota</taxon>
        <taxon>Metazoa</taxon>
        <taxon>Ecdysozoa</taxon>
        <taxon>Arthropoda</taxon>
        <taxon>Hexapoda</taxon>
        <taxon>Insecta</taxon>
        <taxon>Pterygota</taxon>
        <taxon>Neoptera</taxon>
        <taxon>Paraneoptera</taxon>
        <taxon>Hemiptera</taxon>
        <taxon>Heteroptera</taxon>
        <taxon>Panheteroptera</taxon>
        <taxon>Pentatomomorpha</taxon>
        <taxon>Pentatomoidea</taxon>
        <taxon>Pentatomidae</taxon>
        <taxon>Pentatominae</taxon>
        <taxon>Nezara</taxon>
    </lineage>
</organism>
<proteinExistence type="inferred from homology"/>
<dbReference type="AlphaFoldDB" id="A0A9P0E2B2"/>
<name>A0A9P0E2B2_NEZVI</name>
<dbReference type="InterPro" id="IPR007867">
    <property type="entry name" value="GMC_OxRtase_C"/>
</dbReference>
<dbReference type="SUPFAM" id="SSF54373">
    <property type="entry name" value="FAD-linked reductases, C-terminal domain"/>
    <property type="match status" value="1"/>
</dbReference>
<dbReference type="Gene3D" id="3.50.50.60">
    <property type="entry name" value="FAD/NAD(P)-binding domain"/>
    <property type="match status" value="1"/>
</dbReference>
<keyword evidence="4 5" id="KW-0274">FAD</keyword>
<dbReference type="PANTHER" id="PTHR11552:SF147">
    <property type="entry name" value="CHOLINE DEHYDROGENASE, MITOCHONDRIAL"/>
    <property type="match status" value="1"/>
</dbReference>
<evidence type="ECO:0000313" key="9">
    <source>
        <dbReference type="EMBL" id="CAH1390416.1"/>
    </source>
</evidence>
<evidence type="ECO:0000313" key="10">
    <source>
        <dbReference type="Proteomes" id="UP001152798"/>
    </source>
</evidence>
<keyword evidence="7" id="KW-1133">Transmembrane helix</keyword>
<gene>
    <name evidence="9" type="ORF">NEZAVI_LOCUS1622</name>
</gene>
<keyword evidence="10" id="KW-1185">Reference proteome</keyword>
<evidence type="ECO:0000259" key="8">
    <source>
        <dbReference type="PROSITE" id="PS00623"/>
    </source>
</evidence>
<comment type="cofactor">
    <cofactor evidence="1 5">
        <name>FAD</name>
        <dbReference type="ChEBI" id="CHEBI:57692"/>
    </cofactor>
</comment>
<accession>A0A9P0E2B2</accession>
<keyword evidence="7" id="KW-0472">Membrane</keyword>
<evidence type="ECO:0000256" key="6">
    <source>
        <dbReference type="RuleBase" id="RU003968"/>
    </source>
</evidence>
<dbReference type="SUPFAM" id="SSF51905">
    <property type="entry name" value="FAD/NAD(P)-binding domain"/>
    <property type="match status" value="1"/>
</dbReference>
<dbReference type="Gene3D" id="3.30.560.10">
    <property type="entry name" value="Glucose Oxidase, domain 3"/>
    <property type="match status" value="1"/>
</dbReference>
<evidence type="ECO:0000256" key="4">
    <source>
        <dbReference type="ARBA" id="ARBA00022827"/>
    </source>
</evidence>
<sequence>MFYIKYYWILYIYCTSAGIFSLFLFIHKQCEESKEWGIYDLEDSVSKEYDFIIVGGGSAGSLVAARLAKDKKSEVLLIEAGGLPSKLHDIPVTAPMLQRSDCDWQYVTVPQKNACLALQNKVSRWPMGKILGGTSRLNYMIYLRGHPMDYESWPEWSWHDSLYYFKKSEHHVGRFSSDKFNHGDSGPVYVSDIPNPTELGDLLMKAGTKLGYDCDIDLNSNITYKEGFMKTQVTGRNGARWSTDRVLEMAGSNLHIMTYTVVEKVLLHRGFEAYGVSYKRKSVRGKALARKAVVLSAGVIGTPKILMLSGIGPKEELIKHNIKPKVTLSVGKNLQDHVTTGLDLIFLNKSLPISWTSIVNSLPNTYDYFLHGTGILTHPGTDVIGIFHTDGGLQPDIQIMALPAGLSTDAGVVLAPAMGVSQEVWNKYFSLFTGKQVVTLLPVLLHPRSRGTVKLKSKNPEDQPLIDPQYLSHPDDVKNLIKGIRLVEKLVGAMPGATLNSHLMPGCEHLQFGSDGYWECYIRHLTLTAYHPCCTAAIGSVVSSHLRVYNTNQLYVADASVMPSLTSGNINSAVLMIAEKAADIILQASATAHSMCHISEIFLPRKLVSVK</sequence>
<comment type="similarity">
    <text evidence="2 6">Belongs to the GMC oxidoreductase family.</text>
</comment>
<dbReference type="InterPro" id="IPR012132">
    <property type="entry name" value="GMC_OxRdtase"/>
</dbReference>
<feature type="transmembrane region" description="Helical" evidence="7">
    <location>
        <begin position="6"/>
        <end position="26"/>
    </location>
</feature>
<evidence type="ECO:0000256" key="5">
    <source>
        <dbReference type="PIRSR" id="PIRSR000137-2"/>
    </source>
</evidence>
<dbReference type="Pfam" id="PF05199">
    <property type="entry name" value="GMC_oxred_C"/>
    <property type="match status" value="1"/>
</dbReference>
<keyword evidence="7" id="KW-0812">Transmembrane</keyword>
<dbReference type="GO" id="GO:0050660">
    <property type="term" value="F:flavin adenine dinucleotide binding"/>
    <property type="evidence" value="ECO:0007669"/>
    <property type="project" value="InterPro"/>
</dbReference>
<dbReference type="EMBL" id="OV725077">
    <property type="protein sequence ID" value="CAH1390416.1"/>
    <property type="molecule type" value="Genomic_DNA"/>
</dbReference>
<feature type="binding site" evidence="5">
    <location>
        <position position="262"/>
    </location>
    <ligand>
        <name>FAD</name>
        <dbReference type="ChEBI" id="CHEBI:57692"/>
    </ligand>
</feature>
<evidence type="ECO:0000256" key="2">
    <source>
        <dbReference type="ARBA" id="ARBA00010790"/>
    </source>
</evidence>
<feature type="domain" description="Glucose-methanol-choline oxidoreductase N-terminal" evidence="8">
    <location>
        <begin position="128"/>
        <end position="151"/>
    </location>
</feature>
<protein>
    <recommendedName>
        <fullName evidence="8">Glucose-methanol-choline oxidoreductase N-terminal domain-containing protein</fullName>
    </recommendedName>
</protein>
<dbReference type="PROSITE" id="PS00623">
    <property type="entry name" value="GMC_OXRED_1"/>
    <property type="match status" value="1"/>
</dbReference>
<dbReference type="OrthoDB" id="5428259at2759"/>
<dbReference type="Pfam" id="PF00732">
    <property type="entry name" value="GMC_oxred_N"/>
    <property type="match status" value="1"/>
</dbReference>
<evidence type="ECO:0000256" key="3">
    <source>
        <dbReference type="ARBA" id="ARBA00022630"/>
    </source>
</evidence>
<dbReference type="InterPro" id="IPR036188">
    <property type="entry name" value="FAD/NAD-bd_sf"/>
</dbReference>
<dbReference type="PANTHER" id="PTHR11552">
    <property type="entry name" value="GLUCOSE-METHANOL-CHOLINE GMC OXIDOREDUCTASE"/>
    <property type="match status" value="1"/>
</dbReference>
<keyword evidence="3 6" id="KW-0285">Flavoprotein</keyword>
<evidence type="ECO:0000256" key="7">
    <source>
        <dbReference type="SAM" id="Phobius"/>
    </source>
</evidence>
<dbReference type="GO" id="GO:0016614">
    <property type="term" value="F:oxidoreductase activity, acting on CH-OH group of donors"/>
    <property type="evidence" value="ECO:0007669"/>
    <property type="project" value="InterPro"/>
</dbReference>
<feature type="binding site" evidence="5">
    <location>
        <position position="134"/>
    </location>
    <ligand>
        <name>FAD</name>
        <dbReference type="ChEBI" id="CHEBI:57692"/>
    </ligand>
</feature>
<dbReference type="InterPro" id="IPR000172">
    <property type="entry name" value="GMC_OxRdtase_N"/>
</dbReference>
<dbReference type="PIRSF" id="PIRSF000137">
    <property type="entry name" value="Alcohol_oxidase"/>
    <property type="match status" value="1"/>
</dbReference>
<reference evidence="9" key="1">
    <citation type="submission" date="2022-01" db="EMBL/GenBank/DDBJ databases">
        <authorList>
            <person name="King R."/>
        </authorList>
    </citation>
    <scope>NUCLEOTIDE SEQUENCE</scope>
</reference>